<dbReference type="Proteomes" id="UP000198802">
    <property type="component" value="Unassembled WGS sequence"/>
</dbReference>
<dbReference type="InterPro" id="IPR052513">
    <property type="entry name" value="Thioester_dehydratase-like"/>
</dbReference>
<dbReference type="PANTHER" id="PTHR34075:SF5">
    <property type="entry name" value="BLR3430 PROTEIN"/>
    <property type="match status" value="1"/>
</dbReference>
<dbReference type="EMBL" id="FAOZ01000003">
    <property type="protein sequence ID" value="CUU54807.1"/>
    <property type="molecule type" value="Genomic_DNA"/>
</dbReference>
<evidence type="ECO:0000259" key="2">
    <source>
        <dbReference type="Pfam" id="PF12172"/>
    </source>
</evidence>
<feature type="domain" description="ChsH2 rubredoxin-like zinc ribbon" evidence="2">
    <location>
        <begin position="20"/>
        <end position="55"/>
    </location>
</feature>
<sequence length="135" mass="14937">MSGGARYDLPTIEAETAPWWEAARRGELLVRRCGGCGRAHLYPRPFCPTCWSEDVSWEQAAGTGTLYTWSQVHANDLPPFRDRVPYLAAIVDLDEGPRLETTIVGATEADLTIGMRLKVDFSDVGEVTLPVFRPA</sequence>
<dbReference type="SUPFAM" id="SSF50249">
    <property type="entry name" value="Nucleic acid-binding proteins"/>
    <property type="match status" value="1"/>
</dbReference>
<dbReference type="InterPro" id="IPR022002">
    <property type="entry name" value="ChsH2_Znr"/>
</dbReference>
<dbReference type="RefSeq" id="WP_091272652.1">
    <property type="nucleotide sequence ID" value="NZ_FAOZ01000003.1"/>
</dbReference>
<dbReference type="PANTHER" id="PTHR34075">
    <property type="entry name" value="BLR3430 PROTEIN"/>
    <property type="match status" value="1"/>
</dbReference>
<dbReference type="AlphaFoldDB" id="A0A0S4QH63"/>
<dbReference type="Pfam" id="PF12172">
    <property type="entry name" value="zf-ChsH2"/>
    <property type="match status" value="1"/>
</dbReference>
<reference evidence="4" key="1">
    <citation type="submission" date="2015-11" db="EMBL/GenBank/DDBJ databases">
        <authorList>
            <person name="Varghese N."/>
        </authorList>
    </citation>
    <scope>NUCLEOTIDE SEQUENCE [LARGE SCALE GENOMIC DNA]</scope>
    <source>
        <strain evidence="4">DSM 45899</strain>
    </source>
</reference>
<keyword evidence="4" id="KW-1185">Reference proteome</keyword>
<dbReference type="Pfam" id="PF01796">
    <property type="entry name" value="OB_ChsH2_C"/>
    <property type="match status" value="1"/>
</dbReference>
<evidence type="ECO:0000313" key="4">
    <source>
        <dbReference type="Proteomes" id="UP000198802"/>
    </source>
</evidence>
<dbReference type="Gene3D" id="6.10.30.10">
    <property type="match status" value="1"/>
</dbReference>
<evidence type="ECO:0008006" key="5">
    <source>
        <dbReference type="Google" id="ProtNLM"/>
    </source>
</evidence>
<protein>
    <recommendedName>
        <fullName evidence="5">Zn-ribbon domain-containing OB-fold protein</fullName>
    </recommendedName>
</protein>
<dbReference type="InterPro" id="IPR012340">
    <property type="entry name" value="NA-bd_OB-fold"/>
</dbReference>
<organism evidence="3 4">
    <name type="scientific">Parafrankia irregularis</name>
    <dbReference type="NCBI Taxonomy" id="795642"/>
    <lineage>
        <taxon>Bacteria</taxon>
        <taxon>Bacillati</taxon>
        <taxon>Actinomycetota</taxon>
        <taxon>Actinomycetes</taxon>
        <taxon>Frankiales</taxon>
        <taxon>Frankiaceae</taxon>
        <taxon>Parafrankia</taxon>
    </lineage>
</organism>
<name>A0A0S4QH63_9ACTN</name>
<dbReference type="InterPro" id="IPR002878">
    <property type="entry name" value="ChsH2_C"/>
</dbReference>
<evidence type="ECO:0000313" key="3">
    <source>
        <dbReference type="EMBL" id="CUU54807.1"/>
    </source>
</evidence>
<proteinExistence type="predicted"/>
<gene>
    <name evidence="3" type="ORF">Ga0074812_103297</name>
</gene>
<accession>A0A0S4QH63</accession>
<feature type="domain" description="ChsH2 C-terminal OB-fold" evidence="1">
    <location>
        <begin position="57"/>
        <end position="121"/>
    </location>
</feature>
<evidence type="ECO:0000259" key="1">
    <source>
        <dbReference type="Pfam" id="PF01796"/>
    </source>
</evidence>